<evidence type="ECO:0000313" key="5">
    <source>
        <dbReference type="Proteomes" id="UP000002899"/>
    </source>
</evidence>
<dbReference type="Gene3D" id="1.25.10.10">
    <property type="entry name" value="Leucine-rich Repeat Variant"/>
    <property type="match status" value="1"/>
</dbReference>
<accession>I7ISU6</accession>
<comment type="subcellular location">
    <subcellularLocation>
        <location evidence="1">Nucleus</location>
    </subcellularLocation>
</comment>
<dbReference type="Proteomes" id="UP000002899">
    <property type="component" value="Chromosome IV"/>
</dbReference>
<evidence type="ECO:0000313" key="4">
    <source>
        <dbReference type="EMBL" id="CCF75881.1"/>
    </source>
</evidence>
<dbReference type="GO" id="GO:0005634">
    <property type="term" value="C:nucleus"/>
    <property type="evidence" value="ECO:0007669"/>
    <property type="project" value="UniProtKB-SubCell"/>
</dbReference>
<dbReference type="GeneID" id="24426334"/>
<organism evidence="4 5">
    <name type="scientific">Babesia microti (strain RI)</name>
    <dbReference type="NCBI Taxonomy" id="1133968"/>
    <lineage>
        <taxon>Eukaryota</taxon>
        <taxon>Sar</taxon>
        <taxon>Alveolata</taxon>
        <taxon>Apicomplexa</taxon>
        <taxon>Aconoidasida</taxon>
        <taxon>Piroplasmida</taxon>
        <taxon>Babesiidae</taxon>
        <taxon>Babesia</taxon>
    </lineage>
</organism>
<reference evidence="4 5" key="3">
    <citation type="journal article" date="2016" name="Sci. Rep.">
        <title>Genome-wide diversity and gene expression profiling of Babesia microti isolates identify polymorphic genes that mediate host-pathogen interactions.</title>
        <authorList>
            <person name="Silva J.C."/>
            <person name="Cornillot E."/>
            <person name="McCracken C."/>
            <person name="Usmani-Brown S."/>
            <person name="Dwivedi A."/>
            <person name="Ifeonu O.O."/>
            <person name="Crabtree J."/>
            <person name="Gotia H.T."/>
            <person name="Virji A.Z."/>
            <person name="Reynes C."/>
            <person name="Colinge J."/>
            <person name="Kumar V."/>
            <person name="Lawres L."/>
            <person name="Pazzi J.E."/>
            <person name="Pablo J.V."/>
            <person name="Hung C."/>
            <person name="Brancato J."/>
            <person name="Kumari P."/>
            <person name="Orvis J."/>
            <person name="Tretina K."/>
            <person name="Chibucos M."/>
            <person name="Ott S."/>
            <person name="Sadzewicz L."/>
            <person name="Sengamalay N."/>
            <person name="Shetty A.C."/>
            <person name="Su Q."/>
            <person name="Tallon L."/>
            <person name="Fraser C.M."/>
            <person name="Frutos R."/>
            <person name="Molina D.M."/>
            <person name="Krause P.J."/>
            <person name="Ben Mamoun C."/>
        </authorList>
    </citation>
    <scope>NUCLEOTIDE SEQUENCE [LARGE SCALE GENOMIC DNA]</scope>
    <source>
        <strain evidence="4 5">RI</strain>
    </source>
</reference>
<dbReference type="PANTHER" id="PTHR12363:SF33">
    <property type="entry name" value="IMPORTIN-13"/>
    <property type="match status" value="1"/>
</dbReference>
<dbReference type="RefSeq" id="XP_012650289.1">
    <property type="nucleotide sequence ID" value="XM_012794835.1"/>
</dbReference>
<proteinExistence type="predicted"/>
<keyword evidence="3" id="KW-0539">Nucleus</keyword>
<dbReference type="KEGG" id="bmic:BmR1_04g08520"/>
<dbReference type="AlphaFoldDB" id="I7ISU6"/>
<name>I7ISU6_BABMR</name>
<dbReference type="VEuPathDB" id="PiroplasmaDB:BmR1_04g08520"/>
<evidence type="ECO:0000256" key="2">
    <source>
        <dbReference type="ARBA" id="ARBA00022448"/>
    </source>
</evidence>
<evidence type="ECO:0000256" key="3">
    <source>
        <dbReference type="ARBA" id="ARBA00023242"/>
    </source>
</evidence>
<reference evidence="4 5" key="2">
    <citation type="journal article" date="2013" name="PLoS ONE">
        <title>Whole genome mapping and re-organization of the nuclear and mitochondrial genomes of Babesia microti isolates.</title>
        <authorList>
            <person name="Cornillot E."/>
            <person name="Dassouli A."/>
            <person name="Garg A."/>
            <person name="Pachikara N."/>
            <person name="Randazzo S."/>
            <person name="Depoix D."/>
            <person name="Carcy B."/>
            <person name="Delbecq S."/>
            <person name="Frutos R."/>
            <person name="Silva J.C."/>
            <person name="Sutton R."/>
            <person name="Krause P.J."/>
            <person name="Mamoun C.B."/>
        </authorList>
    </citation>
    <scope>NUCLEOTIDE SEQUENCE [LARGE SCALE GENOMIC DNA]</scope>
    <source>
        <strain evidence="4 5">RI</strain>
    </source>
</reference>
<dbReference type="InterPro" id="IPR051345">
    <property type="entry name" value="Importin_beta-like_NTR"/>
</dbReference>
<dbReference type="PANTHER" id="PTHR12363">
    <property type="entry name" value="TRANSPORTIN 3 AND IMPORTIN 13"/>
    <property type="match status" value="1"/>
</dbReference>
<keyword evidence="2" id="KW-0813">Transport</keyword>
<dbReference type="EMBL" id="LN871599">
    <property type="protein sequence ID" value="CCF75881.1"/>
    <property type="molecule type" value="Genomic_DNA"/>
</dbReference>
<reference evidence="4 5" key="1">
    <citation type="journal article" date="2012" name="Nucleic Acids Res.">
        <title>Sequencing of the smallest Apicomplexan genome from the human pathogen Babesia microti.</title>
        <authorList>
            <person name="Cornillot E."/>
            <person name="Hadj-Kaddour K."/>
            <person name="Dassouli A."/>
            <person name="Noel B."/>
            <person name="Ranwez V."/>
            <person name="Vacherie B."/>
            <person name="Augagneur Y."/>
            <person name="Bres V."/>
            <person name="Duclos A."/>
            <person name="Randazzo S."/>
            <person name="Carcy B."/>
            <person name="Debierre-Grockiego F."/>
            <person name="Delbecq S."/>
            <person name="Moubri-Menage K."/>
            <person name="Shams-Eldin H."/>
            <person name="Usmani-Brown S."/>
            <person name="Bringaud F."/>
            <person name="Wincker P."/>
            <person name="Vivares C.P."/>
            <person name="Schwarz R.T."/>
            <person name="Schetters T.P."/>
            <person name="Krause P.J."/>
            <person name="Gorenflot A."/>
            <person name="Berry V."/>
            <person name="Barbe V."/>
            <person name="Ben Mamoun C."/>
        </authorList>
    </citation>
    <scope>NUCLEOTIDE SEQUENCE [LARGE SCALE GENOMIC DNA]</scope>
    <source>
        <strain evidence="4 5">RI</strain>
    </source>
</reference>
<sequence length="1024" mass="115739">MVERLIARSLSIDSIETQILRFFSGDIGLQTVLLEFQKGPRAFVICLDIINKHCKEFSSKSLPLILFCSQTLVECDHIYSLCRLVSDGQAQDLDKSDATKLDTEREETIEKLERVINLLEQLNKVNPQIFPSLRFLLCAWLRLKLFDNWSKGITFEIIQFVGTFQSNRQFQIELLAILAQEICNDKFILSIARRNELAKNCISQAPMVFKFLGVKDSSIGSVYSDWIQLHVKYLDSIVDEEQCELPSDVDLMVKLSLSTLISLNLIDKLFEQSPLPIHTITNLIVLCPLDNHTALQDDCDMINPLVNEILTLIICNLSKLYKIQSPLFKTTSPILLSLSYEQLPYLIEHQFSEDIDNILDGTIRILSNGDYPTRDVMVNFWINLKRNINTQNGWEKLADYLQKIVIVFYEMPLYETEKYDFAELCSFRESASMLLFEIADAIGHQFIFDIVECRLQVLVETINLKEQITVSFSEIESIFFILSAISSNAEMGKDTCIPTALALLNKLKYPTQGSLSLLLSISIGRLILWTAEYSGKKTDLFNCLFMLIIGTLLPSILRIKNNSASKGMYYYLLGENILIDAMLALSRTSRKIVSEDTQEVKKYLICIYQIIKNVQFSIENRIKAVNAAGAIISYMPIAEMKTLFSDLIENLSNNIKSVSNPTDYIQLYLMAMQSVCPIPDCIESEVAILKIVEKHVSVMELLFTSSNEDIIERLSQVLVVVNRISRNHSEASPLFLWTLKLLSVSFRCSHPSHPYSALRSILINVNDCSVENWASISNSLLPSLAMLKDSIVSCCVGDKDRNLLQQQMSDLTMDFNTSQLLSAPDSVGLCVDCLNVALNRHEIANFLLDKSKFIIFLESLLIILPYIVHPKVLHACMILIKLVASIDMNEASGNDYSDSAVIGTSVYAKKIRLLNIISQRCNESSDEIHTITFKIVTAILSTVISGTCGVETWIDVAAETILALMCDGKTADEAKNAIDSFFEMISEPSINVTIKNDYCNKLKVPNTLFQALLQLEGWKLWKKC</sequence>
<dbReference type="InterPro" id="IPR011989">
    <property type="entry name" value="ARM-like"/>
</dbReference>
<dbReference type="GO" id="GO:0005737">
    <property type="term" value="C:cytoplasm"/>
    <property type="evidence" value="ECO:0007669"/>
    <property type="project" value="TreeGrafter"/>
</dbReference>
<protein>
    <submittedName>
        <fullName evidence="4">Uncharacterized protein</fullName>
    </submittedName>
</protein>
<evidence type="ECO:0000256" key="1">
    <source>
        <dbReference type="ARBA" id="ARBA00004123"/>
    </source>
</evidence>
<keyword evidence="5" id="KW-1185">Reference proteome</keyword>
<dbReference type="GO" id="GO:0006606">
    <property type="term" value="P:protein import into nucleus"/>
    <property type="evidence" value="ECO:0007669"/>
    <property type="project" value="TreeGrafter"/>
</dbReference>